<dbReference type="Gene3D" id="3.40.50.300">
    <property type="entry name" value="P-loop containing nucleotide triphosphate hydrolases"/>
    <property type="match status" value="1"/>
</dbReference>
<feature type="non-terminal residue" evidence="2">
    <location>
        <position position="1"/>
    </location>
</feature>
<proteinExistence type="predicted"/>
<evidence type="ECO:0000313" key="2">
    <source>
        <dbReference type="EMBL" id="KON30804.1"/>
    </source>
</evidence>
<feature type="region of interest" description="Disordered" evidence="1">
    <location>
        <begin position="55"/>
        <end position="75"/>
    </location>
</feature>
<protein>
    <recommendedName>
        <fullName evidence="4">Ribosome biogenesis/translation initiation ATPase RLI</fullName>
    </recommendedName>
</protein>
<dbReference type="PATRIC" id="fig|1685124.3.peg.929"/>
<evidence type="ECO:0008006" key="4">
    <source>
        <dbReference type="Google" id="ProtNLM"/>
    </source>
</evidence>
<dbReference type="InterPro" id="IPR013283">
    <property type="entry name" value="RLI1"/>
</dbReference>
<sequence>AFVVEHDVVAQDFIADRLMIFSGEPGIRGFANPPTDLREGMNSFLKDMNVTFRRDPQTKRPRVNKEGSRLDREQKDIGEYYYTRIEE</sequence>
<evidence type="ECO:0000256" key="1">
    <source>
        <dbReference type="SAM" id="MobiDB-lite"/>
    </source>
</evidence>
<organism evidence="2 3">
    <name type="scientific">miscellaneous Crenarchaeota group-1 archaeon SG8-32-1</name>
    <dbReference type="NCBI Taxonomy" id="1685124"/>
    <lineage>
        <taxon>Archaea</taxon>
        <taxon>Candidatus Bathyarchaeota</taxon>
        <taxon>MCG-1</taxon>
    </lineage>
</organism>
<gene>
    <name evidence="2" type="ORF">AC477_04655</name>
</gene>
<dbReference type="Proteomes" id="UP000037237">
    <property type="component" value="Unassembled WGS sequence"/>
</dbReference>
<reference evidence="2 3" key="1">
    <citation type="submission" date="2015-06" db="EMBL/GenBank/DDBJ databases">
        <title>New insights into the roles of widespread benthic archaea in carbon and nitrogen cycling.</title>
        <authorList>
            <person name="Lazar C.S."/>
            <person name="Baker B.J."/>
            <person name="Seitz K.W."/>
            <person name="Hyde A.S."/>
            <person name="Dick G.J."/>
            <person name="Hinrichs K.-U."/>
            <person name="Teske A.P."/>
        </authorList>
    </citation>
    <scope>NUCLEOTIDE SEQUENCE [LARGE SCALE GENOMIC DNA]</scope>
    <source>
        <strain evidence="2">SG8-32-1</strain>
    </source>
</reference>
<dbReference type="EMBL" id="LFWU01000114">
    <property type="protein sequence ID" value="KON30804.1"/>
    <property type="molecule type" value="Genomic_DNA"/>
</dbReference>
<dbReference type="PANTHER" id="PTHR19248">
    <property type="entry name" value="ATP-BINDING TRANSPORT PROTEIN-RELATED"/>
    <property type="match status" value="1"/>
</dbReference>
<dbReference type="AlphaFoldDB" id="A0A0M0BQS6"/>
<dbReference type="InterPro" id="IPR027417">
    <property type="entry name" value="P-loop_NTPase"/>
</dbReference>
<name>A0A0M0BQS6_9ARCH</name>
<evidence type="ECO:0000313" key="3">
    <source>
        <dbReference type="Proteomes" id="UP000037237"/>
    </source>
</evidence>
<accession>A0A0M0BQS6</accession>
<comment type="caution">
    <text evidence="2">The sequence shown here is derived from an EMBL/GenBank/DDBJ whole genome shotgun (WGS) entry which is preliminary data.</text>
</comment>